<feature type="compositionally biased region" description="Acidic residues" evidence="4">
    <location>
        <begin position="216"/>
        <end position="226"/>
    </location>
</feature>
<dbReference type="PROSITE" id="PS50181">
    <property type="entry name" value="FBOX"/>
    <property type="match status" value="1"/>
</dbReference>
<evidence type="ECO:0000256" key="1">
    <source>
        <dbReference type="ARBA" id="ARBA00022723"/>
    </source>
</evidence>
<reference evidence="6" key="1">
    <citation type="journal article" date="2022" name="IScience">
        <title>Evolution of zygomycete secretomes and the origins of terrestrial fungal ecologies.</title>
        <authorList>
            <person name="Chang Y."/>
            <person name="Wang Y."/>
            <person name="Mondo S."/>
            <person name="Ahrendt S."/>
            <person name="Andreopoulos W."/>
            <person name="Barry K."/>
            <person name="Beard J."/>
            <person name="Benny G.L."/>
            <person name="Blankenship S."/>
            <person name="Bonito G."/>
            <person name="Cuomo C."/>
            <person name="Desiro A."/>
            <person name="Gervers K.A."/>
            <person name="Hundley H."/>
            <person name="Kuo A."/>
            <person name="LaButti K."/>
            <person name="Lang B.F."/>
            <person name="Lipzen A."/>
            <person name="O'Donnell K."/>
            <person name="Pangilinan J."/>
            <person name="Reynolds N."/>
            <person name="Sandor L."/>
            <person name="Smith M.E."/>
            <person name="Tsang A."/>
            <person name="Grigoriev I.V."/>
            <person name="Stajich J.E."/>
            <person name="Spatafora J.W."/>
        </authorList>
    </citation>
    <scope>NUCLEOTIDE SEQUENCE</scope>
    <source>
        <strain evidence="6">RSA 2281</strain>
    </source>
</reference>
<reference evidence="6" key="2">
    <citation type="submission" date="2023-02" db="EMBL/GenBank/DDBJ databases">
        <authorList>
            <consortium name="DOE Joint Genome Institute"/>
            <person name="Mondo S.J."/>
            <person name="Chang Y."/>
            <person name="Wang Y."/>
            <person name="Ahrendt S."/>
            <person name="Andreopoulos W."/>
            <person name="Barry K."/>
            <person name="Beard J."/>
            <person name="Benny G.L."/>
            <person name="Blankenship S."/>
            <person name="Bonito G."/>
            <person name="Cuomo C."/>
            <person name="Desiro A."/>
            <person name="Gervers K.A."/>
            <person name="Hundley H."/>
            <person name="Kuo A."/>
            <person name="LaButti K."/>
            <person name="Lang B.F."/>
            <person name="Lipzen A."/>
            <person name="O'Donnell K."/>
            <person name="Pangilinan J."/>
            <person name="Reynolds N."/>
            <person name="Sandor L."/>
            <person name="Smith M.W."/>
            <person name="Tsang A."/>
            <person name="Grigoriev I.V."/>
            <person name="Stajich J.E."/>
            <person name="Spatafora J.W."/>
        </authorList>
    </citation>
    <scope>NUCLEOTIDE SEQUENCE</scope>
    <source>
        <strain evidence="6">RSA 2281</strain>
    </source>
</reference>
<evidence type="ECO:0000313" key="6">
    <source>
        <dbReference type="EMBL" id="KAI9251839.1"/>
    </source>
</evidence>
<keyword evidence="3" id="KW-0862">Zinc</keyword>
<dbReference type="EMBL" id="JAIXMP010000029">
    <property type="protein sequence ID" value="KAI9251839.1"/>
    <property type="molecule type" value="Genomic_DNA"/>
</dbReference>
<dbReference type="InterPro" id="IPR001810">
    <property type="entry name" value="F-box_dom"/>
</dbReference>
<protein>
    <recommendedName>
        <fullName evidence="5">F-box domain-containing protein</fullName>
    </recommendedName>
</protein>
<dbReference type="GO" id="GO:0008270">
    <property type="term" value="F:zinc ion binding"/>
    <property type="evidence" value="ECO:0007669"/>
    <property type="project" value="UniProtKB-KW"/>
</dbReference>
<dbReference type="Proteomes" id="UP001209540">
    <property type="component" value="Unassembled WGS sequence"/>
</dbReference>
<comment type="caution">
    <text evidence="6">The sequence shown here is derived from an EMBL/GenBank/DDBJ whole genome shotgun (WGS) entry which is preliminary data.</text>
</comment>
<dbReference type="Gene3D" id="1.20.1280.50">
    <property type="match status" value="1"/>
</dbReference>
<evidence type="ECO:0000256" key="4">
    <source>
        <dbReference type="SAM" id="MobiDB-lite"/>
    </source>
</evidence>
<dbReference type="PROSITE" id="PS00518">
    <property type="entry name" value="ZF_RING_1"/>
    <property type="match status" value="1"/>
</dbReference>
<dbReference type="InterPro" id="IPR017907">
    <property type="entry name" value="Znf_RING_CS"/>
</dbReference>
<evidence type="ECO:0000313" key="7">
    <source>
        <dbReference type="Proteomes" id="UP001209540"/>
    </source>
</evidence>
<keyword evidence="1" id="KW-0479">Metal-binding</keyword>
<dbReference type="AlphaFoldDB" id="A0AAD5JSR0"/>
<proteinExistence type="predicted"/>
<dbReference type="Pfam" id="PF12937">
    <property type="entry name" value="F-box-like"/>
    <property type="match status" value="1"/>
</dbReference>
<dbReference type="SUPFAM" id="SSF81383">
    <property type="entry name" value="F-box domain"/>
    <property type="match status" value="1"/>
</dbReference>
<feature type="region of interest" description="Disordered" evidence="4">
    <location>
        <begin position="201"/>
        <end position="229"/>
    </location>
</feature>
<keyword evidence="7" id="KW-1185">Reference proteome</keyword>
<accession>A0AAD5JSR0</accession>
<feature type="domain" description="F-box" evidence="5">
    <location>
        <begin position="70"/>
        <end position="117"/>
    </location>
</feature>
<evidence type="ECO:0000256" key="2">
    <source>
        <dbReference type="ARBA" id="ARBA00022771"/>
    </source>
</evidence>
<dbReference type="InterPro" id="IPR036047">
    <property type="entry name" value="F-box-like_dom_sf"/>
</dbReference>
<sequence>MSQQYHHHHQQQETTVFTRWLTPPVSWLKKLQNITNTTTTTVAGLLGSSNNSNSNNTTKRQYLSSTTCTKKSLRSLPVEITLEIFNHLDTLTLYQLTLVSRKYRNILIQQPKIWDPFILDPQQHRCMNAKEDYILNSLLLFLTKSQLHLTIRSACFDGTLIDITKLEKILRHLPYVTQLSIAHCNNINCYQILHLLKSSSKNRPTGNNSNNNDNNNDNEDDHDENESMISISGSHTGLAPFLYHLEQIYMQGLFPSERGHKSYALEMLTYGMIKKCLLGRSCRDLSESHYALYQFWLLLRSRMLLIAGENDFRPPWLPDELVQFIQLTEENEEQDQQQDQQQQRPIVDITPCHLCHKNVAATGSAVCKICGVSTPKSCAQCMCLQCGHILCLTCYRQFCGGGGNNNTMAGHGNNHNGRENINHPSQALLPLSATAAAALIAVATTTSGQRLHCGMPWQIVRCRQCHLSRRVCGSIACQKPFMTSERRMVDKWFCASCKEKRRNDRWKAKARLLRRNVNRPAIHNAVDVANHHDLWRPI</sequence>
<organism evidence="6 7">
    <name type="scientific">Phascolomyces articulosus</name>
    <dbReference type="NCBI Taxonomy" id="60185"/>
    <lineage>
        <taxon>Eukaryota</taxon>
        <taxon>Fungi</taxon>
        <taxon>Fungi incertae sedis</taxon>
        <taxon>Mucoromycota</taxon>
        <taxon>Mucoromycotina</taxon>
        <taxon>Mucoromycetes</taxon>
        <taxon>Mucorales</taxon>
        <taxon>Lichtheimiaceae</taxon>
        <taxon>Phascolomyces</taxon>
    </lineage>
</organism>
<name>A0AAD5JSR0_9FUNG</name>
<keyword evidence="2" id="KW-0863">Zinc-finger</keyword>
<evidence type="ECO:0000259" key="5">
    <source>
        <dbReference type="PROSITE" id="PS50181"/>
    </source>
</evidence>
<evidence type="ECO:0000256" key="3">
    <source>
        <dbReference type="ARBA" id="ARBA00022833"/>
    </source>
</evidence>
<gene>
    <name evidence="6" type="ORF">BDA99DRAFT_521314</name>
</gene>